<dbReference type="AlphaFoldDB" id="A0AAI8B4B1"/>
<reference evidence="1 2" key="1">
    <citation type="submission" date="2014-06" db="EMBL/GenBank/DDBJ databases">
        <authorList>
            <person name="Bishop-Lilly K.A."/>
            <person name="Broomall S.M."/>
            <person name="Chain P.S."/>
            <person name="Chertkov O."/>
            <person name="Coyne S.R."/>
            <person name="Daligault H.E."/>
            <person name="Davenport K.W."/>
            <person name="Erkkila T."/>
            <person name="Frey K.G."/>
            <person name="Gibbons H.S."/>
            <person name="Gu W."/>
            <person name="Jaissle J."/>
            <person name="Johnson S.L."/>
            <person name="Koroleva G.I."/>
            <person name="Ladner J.T."/>
            <person name="Lo C.-C."/>
            <person name="Minogue T.D."/>
            <person name="Munk C."/>
            <person name="Palacios G.F."/>
            <person name="Redden C.L."/>
            <person name="Rosenzweig C.N."/>
            <person name="Scholz M.B."/>
            <person name="Teshima H."/>
            <person name="Xu Y."/>
        </authorList>
    </citation>
    <scope>NUCLEOTIDE SEQUENCE [LARGE SCALE GENOMIC DNA]</scope>
    <source>
        <strain evidence="1 2">EO147</strain>
    </source>
</reference>
<organism evidence="1 2">
    <name type="scientific">Burkholderia oklahomensis</name>
    <dbReference type="NCBI Taxonomy" id="342113"/>
    <lineage>
        <taxon>Bacteria</taxon>
        <taxon>Pseudomonadati</taxon>
        <taxon>Pseudomonadota</taxon>
        <taxon>Betaproteobacteria</taxon>
        <taxon>Burkholderiales</taxon>
        <taxon>Burkholderiaceae</taxon>
        <taxon>Burkholderia</taxon>
        <taxon>pseudomallei group</taxon>
    </lineage>
</organism>
<evidence type="ECO:0000313" key="1">
    <source>
        <dbReference type="EMBL" id="AIO65413.1"/>
    </source>
</evidence>
<dbReference type="KEGG" id="bok:DM82_2643"/>
<protein>
    <submittedName>
        <fullName evidence="1">Uncharacterized protein</fullName>
    </submittedName>
</protein>
<keyword evidence="2" id="KW-1185">Reference proteome</keyword>
<name>A0AAI8B4B1_9BURK</name>
<accession>A0AAI8B4B1</accession>
<sequence length="83" mass="8268">MTTTFWPLKAASPCGLPSTPGYDAAHSASTALPAAGALAGALPPAELPPRTQWPAASPPAIATAAITMPAKIPLLFIGSGFGW</sequence>
<gene>
    <name evidence="1" type="ORF">DM82_2643</name>
</gene>
<evidence type="ECO:0000313" key="2">
    <source>
        <dbReference type="Proteomes" id="UP000029424"/>
    </source>
</evidence>
<dbReference type="EMBL" id="CP008726">
    <property type="protein sequence ID" value="AIO65413.1"/>
    <property type="molecule type" value="Genomic_DNA"/>
</dbReference>
<proteinExistence type="predicted"/>
<dbReference type="Proteomes" id="UP000029424">
    <property type="component" value="Chromosome 1"/>
</dbReference>